<evidence type="ECO:0000256" key="6">
    <source>
        <dbReference type="ARBA" id="ARBA00049185"/>
    </source>
</evidence>
<comment type="cofactor">
    <cofactor evidence="1 7">
        <name>pyridoxal 5'-phosphate</name>
        <dbReference type="ChEBI" id="CHEBI:597326"/>
    </cofactor>
</comment>
<dbReference type="EC" id="2.6.1.-" evidence="7"/>
<dbReference type="Pfam" id="PF00155">
    <property type="entry name" value="Aminotran_1_2"/>
    <property type="match status" value="1"/>
</dbReference>
<evidence type="ECO:0000256" key="5">
    <source>
        <dbReference type="ARBA" id="ARBA00022898"/>
    </source>
</evidence>
<organism evidence="9 10">
    <name type="scientific">Mesorhizobium escarrei</name>
    <dbReference type="NCBI Taxonomy" id="666018"/>
    <lineage>
        <taxon>Bacteria</taxon>
        <taxon>Pseudomonadati</taxon>
        <taxon>Pseudomonadota</taxon>
        <taxon>Alphaproteobacteria</taxon>
        <taxon>Hyphomicrobiales</taxon>
        <taxon>Phyllobacteriaceae</taxon>
        <taxon>Mesorhizobium</taxon>
    </lineage>
</organism>
<evidence type="ECO:0000256" key="4">
    <source>
        <dbReference type="ARBA" id="ARBA00022679"/>
    </source>
</evidence>
<evidence type="ECO:0000256" key="1">
    <source>
        <dbReference type="ARBA" id="ARBA00001933"/>
    </source>
</evidence>
<keyword evidence="4 7" id="KW-0808">Transferase</keyword>
<evidence type="ECO:0000256" key="2">
    <source>
        <dbReference type="ARBA" id="ARBA00007441"/>
    </source>
</evidence>
<dbReference type="InterPro" id="IPR015424">
    <property type="entry name" value="PyrdxlP-dep_Trfase"/>
</dbReference>
<dbReference type="PANTHER" id="PTHR46383">
    <property type="entry name" value="ASPARTATE AMINOTRANSFERASE"/>
    <property type="match status" value="1"/>
</dbReference>
<keyword evidence="3 7" id="KW-0032">Aminotransferase</keyword>
<evidence type="ECO:0000313" key="9">
    <source>
        <dbReference type="EMBL" id="CAH2404603.1"/>
    </source>
</evidence>
<dbReference type="InterPro" id="IPR004838">
    <property type="entry name" value="NHTrfase_class1_PyrdxlP-BS"/>
</dbReference>
<evidence type="ECO:0000256" key="7">
    <source>
        <dbReference type="RuleBase" id="RU000481"/>
    </source>
</evidence>
<keyword evidence="10" id="KW-1185">Reference proteome</keyword>
<dbReference type="InterPro" id="IPR004839">
    <property type="entry name" value="Aminotransferase_I/II_large"/>
</dbReference>
<dbReference type="Gene3D" id="3.90.1150.10">
    <property type="entry name" value="Aspartate Aminotransferase, domain 1"/>
    <property type="match status" value="1"/>
</dbReference>
<evidence type="ECO:0000256" key="3">
    <source>
        <dbReference type="ARBA" id="ARBA00022576"/>
    </source>
</evidence>
<dbReference type="Proteomes" id="UP001153050">
    <property type="component" value="Unassembled WGS sequence"/>
</dbReference>
<dbReference type="InterPro" id="IPR050596">
    <property type="entry name" value="AspAT/PAT-like"/>
</dbReference>
<sequence>MMATLNEGDEVIIPTPYWVSYADIVKIAGGVPVLVECAEAISFRITADQLERAITPRTRWVMINSPGNPTGAAYAADDYRPLLDVLLRYTGVWLLVDDIYEHILYDGRSFVTPVALEPELRNRTLTVNGVSKAYAMTGWRIGFAAGPSDLIKAMAVVQSQSTSCPSSVSQAAAVEALSGPRAGMDERQKVFEDRRNFVVGALNAIDGISCRLPEGAFYAFANCSGLIGRKTLEDDVIETDSSLAVYLLMAANVAVIPGSAFGAPGYFRISYVASMEHLKAAMSRIKSACDRLTV</sequence>
<comment type="caution">
    <text evidence="9">The sequence shown here is derived from an EMBL/GenBank/DDBJ whole genome shotgun (WGS) entry which is preliminary data.</text>
</comment>
<keyword evidence="5" id="KW-0663">Pyridoxal phosphate</keyword>
<accession>A0ABM9E781</accession>
<comment type="catalytic activity">
    <reaction evidence="6">
        <text>L-aspartate + 2-oxoglutarate = oxaloacetate + L-glutamate</text>
        <dbReference type="Rhea" id="RHEA:21824"/>
        <dbReference type="ChEBI" id="CHEBI:16452"/>
        <dbReference type="ChEBI" id="CHEBI:16810"/>
        <dbReference type="ChEBI" id="CHEBI:29985"/>
        <dbReference type="ChEBI" id="CHEBI:29991"/>
        <dbReference type="EC" id="2.6.1.1"/>
    </reaction>
</comment>
<feature type="domain" description="Aminotransferase class I/classII large" evidence="8">
    <location>
        <begin position="2"/>
        <end position="285"/>
    </location>
</feature>
<dbReference type="Gene3D" id="3.40.640.10">
    <property type="entry name" value="Type I PLP-dependent aspartate aminotransferase-like (Major domain)"/>
    <property type="match status" value="1"/>
</dbReference>
<reference evidence="9 10" key="1">
    <citation type="submission" date="2022-03" db="EMBL/GenBank/DDBJ databases">
        <authorList>
            <person name="Brunel B."/>
        </authorList>
    </citation>
    <scope>NUCLEOTIDE SEQUENCE [LARGE SCALE GENOMIC DNA]</scope>
    <source>
        <strain evidence="9">STM5069sample</strain>
    </source>
</reference>
<evidence type="ECO:0000313" key="10">
    <source>
        <dbReference type="Proteomes" id="UP001153050"/>
    </source>
</evidence>
<dbReference type="SUPFAM" id="SSF53383">
    <property type="entry name" value="PLP-dependent transferases"/>
    <property type="match status" value="1"/>
</dbReference>
<dbReference type="InterPro" id="IPR015421">
    <property type="entry name" value="PyrdxlP-dep_Trfase_major"/>
</dbReference>
<name>A0ABM9E781_9HYPH</name>
<gene>
    <name evidence="9" type="ORF">MES5069_430017</name>
</gene>
<comment type="similarity">
    <text evidence="2 7">Belongs to the class-I pyridoxal-phosphate-dependent aminotransferase family.</text>
</comment>
<dbReference type="PROSITE" id="PS00105">
    <property type="entry name" value="AA_TRANSFER_CLASS_1"/>
    <property type="match status" value="1"/>
</dbReference>
<evidence type="ECO:0000259" key="8">
    <source>
        <dbReference type="Pfam" id="PF00155"/>
    </source>
</evidence>
<dbReference type="InterPro" id="IPR015422">
    <property type="entry name" value="PyrdxlP-dep_Trfase_small"/>
</dbReference>
<protein>
    <recommendedName>
        <fullName evidence="7">Aminotransferase</fullName>
        <ecNumber evidence="7">2.6.1.-</ecNumber>
    </recommendedName>
</protein>
<dbReference type="PANTHER" id="PTHR46383:SF1">
    <property type="entry name" value="ASPARTATE AMINOTRANSFERASE"/>
    <property type="match status" value="1"/>
</dbReference>
<dbReference type="EMBL" id="CAKXZT010000139">
    <property type="protein sequence ID" value="CAH2404603.1"/>
    <property type="molecule type" value="Genomic_DNA"/>
</dbReference>
<proteinExistence type="inferred from homology"/>
<dbReference type="CDD" id="cd00609">
    <property type="entry name" value="AAT_like"/>
    <property type="match status" value="1"/>
</dbReference>